<dbReference type="Proteomes" id="UP001172155">
    <property type="component" value="Unassembled WGS sequence"/>
</dbReference>
<dbReference type="AlphaFoldDB" id="A0AA40BPD0"/>
<sequence>MLTIDSLLSSSFLNQLRAVIQMSPSQSPPGVPDAGQLTITQKETAVRRVRQPKITQAQVGSLYDIMHDNAGTSLYNFPICWTDLHAQLLGAHFQELPAIVKPVPCNVPGRCLEPSSMGRAVTADLHLLVKKTIPQPAWMPTKLKAIRMVLAKLFPETLSRAQTSAELDLFFGQRRVKGAVRLPCVWRTPHGPVFSSFDSLPTIPAASFDRLPAGAGDTSTDYAPNQPILAYVNRTQLSSIRAGCCRIHLGPNGSPNRPVAGLQRLRYKNMLPANPEHDAYIAGIMLAMAQSHFYHISTSRPSSQRSSSPRSSNSSSQRPMVIVDEFHDIEVRVITHDEGDDANPNFMIYSAVVTATFLERFRHPEKAPALREGDETNGIHITHTTVPFWPILGLKERLAKALGTQIGGQAASDDPDHIGLWEPLIEKQNYPDLMASMGIPPVTPKRRSNKRSRAEQASISLLLDGSFEEEPASSPEDQPVLSPSAKRRRTAQTANTLRVF</sequence>
<dbReference type="EMBL" id="JAUKUD010000007">
    <property type="protein sequence ID" value="KAK0737866.1"/>
    <property type="molecule type" value="Genomic_DNA"/>
</dbReference>
<name>A0AA40BPD0_9PEZI</name>
<gene>
    <name evidence="2" type="ORF">B0T18DRAFT_235866</name>
</gene>
<accession>A0AA40BPD0</accession>
<evidence type="ECO:0000313" key="2">
    <source>
        <dbReference type="EMBL" id="KAK0737866.1"/>
    </source>
</evidence>
<comment type="caution">
    <text evidence="2">The sequence shown here is derived from an EMBL/GenBank/DDBJ whole genome shotgun (WGS) entry which is preliminary data.</text>
</comment>
<feature type="region of interest" description="Disordered" evidence="1">
    <location>
        <begin position="435"/>
        <end position="500"/>
    </location>
</feature>
<feature type="compositionally biased region" description="Polar residues" evidence="1">
    <location>
        <begin position="491"/>
        <end position="500"/>
    </location>
</feature>
<protein>
    <submittedName>
        <fullName evidence="2">Uncharacterized protein</fullName>
    </submittedName>
</protein>
<evidence type="ECO:0000313" key="3">
    <source>
        <dbReference type="Proteomes" id="UP001172155"/>
    </source>
</evidence>
<feature type="region of interest" description="Disordered" evidence="1">
    <location>
        <begin position="297"/>
        <end position="319"/>
    </location>
</feature>
<reference evidence="2" key="1">
    <citation type="submission" date="2023-06" db="EMBL/GenBank/DDBJ databases">
        <title>Genome-scale phylogeny and comparative genomics of the fungal order Sordariales.</title>
        <authorList>
            <consortium name="Lawrence Berkeley National Laboratory"/>
            <person name="Hensen N."/>
            <person name="Bonometti L."/>
            <person name="Westerberg I."/>
            <person name="Brannstrom I.O."/>
            <person name="Guillou S."/>
            <person name="Cros-Aarteil S."/>
            <person name="Calhoun S."/>
            <person name="Haridas S."/>
            <person name="Kuo A."/>
            <person name="Mondo S."/>
            <person name="Pangilinan J."/>
            <person name="Riley R."/>
            <person name="LaButti K."/>
            <person name="Andreopoulos B."/>
            <person name="Lipzen A."/>
            <person name="Chen C."/>
            <person name="Yanf M."/>
            <person name="Daum C."/>
            <person name="Ng V."/>
            <person name="Clum A."/>
            <person name="Steindorff A."/>
            <person name="Ohm R."/>
            <person name="Martin F."/>
            <person name="Silar P."/>
            <person name="Natvig D."/>
            <person name="Lalanne C."/>
            <person name="Gautier V."/>
            <person name="Ament-velasquez S.L."/>
            <person name="Kruys A."/>
            <person name="Hutchinson M.I."/>
            <person name="Powell A.J."/>
            <person name="Barry K."/>
            <person name="Miller A.N."/>
            <person name="Grigoriev I.V."/>
            <person name="Debuchy R."/>
            <person name="Gladieux P."/>
            <person name="Thoren M.H."/>
            <person name="Johannesson H."/>
        </authorList>
    </citation>
    <scope>NUCLEOTIDE SEQUENCE</scope>
    <source>
        <strain evidence="2">SMH3187-1</strain>
    </source>
</reference>
<organism evidence="2 3">
    <name type="scientific">Schizothecium vesticola</name>
    <dbReference type="NCBI Taxonomy" id="314040"/>
    <lineage>
        <taxon>Eukaryota</taxon>
        <taxon>Fungi</taxon>
        <taxon>Dikarya</taxon>
        <taxon>Ascomycota</taxon>
        <taxon>Pezizomycotina</taxon>
        <taxon>Sordariomycetes</taxon>
        <taxon>Sordariomycetidae</taxon>
        <taxon>Sordariales</taxon>
        <taxon>Schizotheciaceae</taxon>
        <taxon>Schizothecium</taxon>
    </lineage>
</organism>
<proteinExistence type="predicted"/>
<evidence type="ECO:0000256" key="1">
    <source>
        <dbReference type="SAM" id="MobiDB-lite"/>
    </source>
</evidence>
<keyword evidence="3" id="KW-1185">Reference proteome</keyword>